<reference evidence="2 3" key="1">
    <citation type="submission" date="2016-10" db="EMBL/GenBank/DDBJ databases">
        <authorList>
            <person name="de Groot N.N."/>
        </authorList>
    </citation>
    <scope>NUCLEOTIDE SEQUENCE [LARGE SCALE GENOMIC DNA]</scope>
    <source>
        <strain evidence="2 3">GAS522</strain>
    </source>
</reference>
<dbReference type="InterPro" id="IPR051781">
    <property type="entry name" value="Metallo-dep_Hydrolase"/>
</dbReference>
<evidence type="ECO:0000313" key="2">
    <source>
        <dbReference type="EMBL" id="SEC51740.1"/>
    </source>
</evidence>
<dbReference type="InterPro" id="IPR032466">
    <property type="entry name" value="Metal_Hydrolase"/>
</dbReference>
<dbReference type="SUPFAM" id="SSF51338">
    <property type="entry name" value="Composite domain of metallo-dependent hydrolases"/>
    <property type="match status" value="1"/>
</dbReference>
<dbReference type="GO" id="GO:0016810">
    <property type="term" value="F:hydrolase activity, acting on carbon-nitrogen (but not peptide) bonds"/>
    <property type="evidence" value="ECO:0007669"/>
    <property type="project" value="InterPro"/>
</dbReference>
<dbReference type="SUPFAM" id="SSF51556">
    <property type="entry name" value="Metallo-dependent hydrolases"/>
    <property type="match status" value="1"/>
</dbReference>
<organism evidence="2 3">
    <name type="scientific">Bradyrhizobium lablabi</name>
    <dbReference type="NCBI Taxonomy" id="722472"/>
    <lineage>
        <taxon>Bacteria</taxon>
        <taxon>Pseudomonadati</taxon>
        <taxon>Pseudomonadota</taxon>
        <taxon>Alphaproteobacteria</taxon>
        <taxon>Hyphomicrobiales</taxon>
        <taxon>Nitrobacteraceae</taxon>
        <taxon>Bradyrhizobium</taxon>
    </lineage>
</organism>
<gene>
    <name evidence="2" type="ORF">SAMN05444171_1605</name>
</gene>
<dbReference type="InterPro" id="IPR057744">
    <property type="entry name" value="OTAase-like"/>
</dbReference>
<dbReference type="Gene3D" id="3.20.20.140">
    <property type="entry name" value="Metal-dependent hydrolases"/>
    <property type="match status" value="1"/>
</dbReference>
<dbReference type="RefSeq" id="WP_074817613.1">
    <property type="nucleotide sequence ID" value="NZ_LT670845.1"/>
</dbReference>
<evidence type="ECO:0000313" key="3">
    <source>
        <dbReference type="Proteomes" id="UP000183208"/>
    </source>
</evidence>
<evidence type="ECO:0000259" key="1">
    <source>
        <dbReference type="Pfam" id="PF01979"/>
    </source>
</evidence>
<dbReference type="EMBL" id="FNTI01000001">
    <property type="protein sequence ID" value="SEC51740.1"/>
    <property type="molecule type" value="Genomic_DNA"/>
</dbReference>
<proteinExistence type="predicted"/>
<dbReference type="Gene3D" id="2.30.40.10">
    <property type="entry name" value="Urease, subunit C, domain 1"/>
    <property type="match status" value="1"/>
</dbReference>
<dbReference type="Proteomes" id="UP000183208">
    <property type="component" value="Unassembled WGS sequence"/>
</dbReference>
<dbReference type="Pfam" id="PF01979">
    <property type="entry name" value="Amidohydro_1"/>
    <property type="match status" value="1"/>
</dbReference>
<dbReference type="PANTHER" id="PTHR43135">
    <property type="entry name" value="ALPHA-D-RIBOSE 1-METHYLPHOSPHONATE 5-TRIPHOSPHATE DIPHOSPHATASE"/>
    <property type="match status" value="1"/>
</dbReference>
<sequence length="409" mass="43889">MTKTVIVCGKLFDGLSDAILGPTEVLIEDDAVADVSSSVGRPSGAKVLDLSDRTVSPGFIDTHVHLCVDGLNLARQTLQCSPAKALAGLHYAQQYMRYGFTTLRDMGTLDPEWPTVNLRDAIDSGMARGPRLIVAPHMISATAGHGDMQGMFPCRCHMGLSRVADSPAKIRELVRMEHAFGGNWIKTMNTGGYMSAGDDPARVTWFEDEMQALGQTAQQLGLPLAVHTGAAEGCKQALRAGARSLEHCYLIDDEGVAMAEKARAFLVPTMQMTREDKALLVAGTLPEHAVWKFRRDVAAIEDAQKRIARSKAKVAYGTDCGMFPFSEGVLEFQAMVAAGLAPARALKAGTSVAAELLQRDDLGAIAPGRQADIVAMPGDPLEDIAATTKVDFVMKGGRIYRHGPLDILQ</sequence>
<protein>
    <submittedName>
        <fullName evidence="2">Imidazolonepropionase</fullName>
    </submittedName>
</protein>
<feature type="domain" description="Amidohydrolase-related" evidence="1">
    <location>
        <begin position="54"/>
        <end position="399"/>
    </location>
</feature>
<dbReference type="CDD" id="cd01299">
    <property type="entry name" value="Met_dep_hydrolase_A"/>
    <property type="match status" value="1"/>
</dbReference>
<name>A0A1M6UPI4_9BRAD</name>
<dbReference type="InterPro" id="IPR011059">
    <property type="entry name" value="Metal-dep_hydrolase_composite"/>
</dbReference>
<dbReference type="AlphaFoldDB" id="A0A1M6UPI4"/>
<dbReference type="OrthoDB" id="9782972at2"/>
<dbReference type="InterPro" id="IPR006680">
    <property type="entry name" value="Amidohydro-rel"/>
</dbReference>
<accession>A0A1M6UPI4</accession>
<dbReference type="PANTHER" id="PTHR43135:SF3">
    <property type="entry name" value="ALPHA-D-RIBOSE 1-METHYLPHOSPHONATE 5-TRIPHOSPHATE DIPHOSPHATASE"/>
    <property type="match status" value="1"/>
</dbReference>